<dbReference type="AlphaFoldDB" id="A0A8X6M7K4"/>
<gene>
    <name evidence="2" type="ORF">NPIL_227721</name>
</gene>
<evidence type="ECO:0000313" key="3">
    <source>
        <dbReference type="Proteomes" id="UP000887013"/>
    </source>
</evidence>
<proteinExistence type="predicted"/>
<dbReference type="EMBL" id="BMAW01041573">
    <property type="protein sequence ID" value="GFS29535.1"/>
    <property type="molecule type" value="Genomic_DNA"/>
</dbReference>
<organism evidence="2 3">
    <name type="scientific">Nephila pilipes</name>
    <name type="common">Giant wood spider</name>
    <name type="synonym">Nephila maculata</name>
    <dbReference type="NCBI Taxonomy" id="299642"/>
    <lineage>
        <taxon>Eukaryota</taxon>
        <taxon>Metazoa</taxon>
        <taxon>Ecdysozoa</taxon>
        <taxon>Arthropoda</taxon>
        <taxon>Chelicerata</taxon>
        <taxon>Arachnida</taxon>
        <taxon>Araneae</taxon>
        <taxon>Araneomorphae</taxon>
        <taxon>Entelegynae</taxon>
        <taxon>Araneoidea</taxon>
        <taxon>Nephilidae</taxon>
        <taxon>Nephila</taxon>
    </lineage>
</organism>
<reference evidence="2" key="1">
    <citation type="submission" date="2020-08" db="EMBL/GenBank/DDBJ databases">
        <title>Multicomponent nature underlies the extraordinary mechanical properties of spider dragline silk.</title>
        <authorList>
            <person name="Kono N."/>
            <person name="Nakamura H."/>
            <person name="Mori M."/>
            <person name="Yoshida Y."/>
            <person name="Ohtoshi R."/>
            <person name="Malay A.D."/>
            <person name="Moran D.A.P."/>
            <person name="Tomita M."/>
            <person name="Numata K."/>
            <person name="Arakawa K."/>
        </authorList>
    </citation>
    <scope>NUCLEOTIDE SEQUENCE</scope>
</reference>
<keyword evidence="1" id="KW-1133">Transmembrane helix</keyword>
<keyword evidence="1" id="KW-0812">Transmembrane</keyword>
<evidence type="ECO:0000256" key="1">
    <source>
        <dbReference type="SAM" id="Phobius"/>
    </source>
</evidence>
<keyword evidence="1" id="KW-0472">Membrane</keyword>
<name>A0A8X6M7K4_NEPPI</name>
<sequence>MDFAGPFLITPRRGRGVKAIKMHVCVFVCFTTIAIYLELVSATLADLSKTLPGLKSLDSGSVLVLSSLCWPSSLFPIFFSFSEVPGGLRPDFPWAVLVSHVTAPYSNGCHTLLRFFFFLGRGFLVNNYRKDTSVSRELEGENPRVLQRFGQLSDP</sequence>
<dbReference type="Proteomes" id="UP000887013">
    <property type="component" value="Unassembled WGS sequence"/>
</dbReference>
<accession>A0A8X6M7K4</accession>
<protein>
    <submittedName>
        <fullName evidence="2">Uncharacterized protein</fullName>
    </submittedName>
</protein>
<comment type="caution">
    <text evidence="2">The sequence shown here is derived from an EMBL/GenBank/DDBJ whole genome shotgun (WGS) entry which is preliminary data.</text>
</comment>
<keyword evidence="3" id="KW-1185">Reference proteome</keyword>
<dbReference type="OrthoDB" id="8036689at2759"/>
<feature type="transmembrane region" description="Helical" evidence="1">
    <location>
        <begin position="20"/>
        <end position="39"/>
    </location>
</feature>
<evidence type="ECO:0000313" key="2">
    <source>
        <dbReference type="EMBL" id="GFS29535.1"/>
    </source>
</evidence>
<feature type="transmembrane region" description="Helical" evidence="1">
    <location>
        <begin position="59"/>
        <end position="79"/>
    </location>
</feature>